<feature type="transmembrane region" description="Helical" evidence="5">
    <location>
        <begin position="57"/>
        <end position="75"/>
    </location>
</feature>
<feature type="transmembrane region" description="Helical" evidence="5">
    <location>
        <begin position="138"/>
        <end position="161"/>
    </location>
</feature>
<reference evidence="6 7" key="1">
    <citation type="submission" date="2016-12" db="EMBL/GenBank/DDBJ databases">
        <title>The genomes of Aspergillus section Nigri reveals drivers in fungal speciation.</title>
        <authorList>
            <consortium name="DOE Joint Genome Institute"/>
            <person name="Vesth T.C."/>
            <person name="Nybo J."/>
            <person name="Theobald S."/>
            <person name="Brandl J."/>
            <person name="Frisvad J.C."/>
            <person name="Nielsen K.F."/>
            <person name="Lyhne E.K."/>
            <person name="Kogle M.E."/>
            <person name="Kuo A."/>
            <person name="Riley R."/>
            <person name="Clum A."/>
            <person name="Nolan M."/>
            <person name="Lipzen A."/>
            <person name="Salamov A."/>
            <person name="Henrissat B."/>
            <person name="Wiebenga A."/>
            <person name="De Vries R.P."/>
            <person name="Grigoriev I.V."/>
            <person name="Mortensen U.H."/>
            <person name="Andersen M.R."/>
            <person name="Baker S.E."/>
        </authorList>
    </citation>
    <scope>NUCLEOTIDE SEQUENCE [LARGE SCALE GENOMIC DNA]</scope>
    <source>
        <strain evidence="6 7">CBS 121591</strain>
    </source>
</reference>
<sequence>MLPASVSCSRCSPYYMFRCKIKFRLLARHDARRYGLVRSEDPSTQQLEETPNYAQGLQLLLICISLCLCVFLVGLDATILTTAIPSITDEFGSVDDVLISQGKLYDNCAIKWVFLVNMVIFEAGILVSGVASSSLVFIVGRAITGLGFSGISQGCMVIVAMSTPLQKRAAYLGVISASEYTAMAHGAHHRGRVDLRPLLAMVRFPFDPTVHCLLLALQRGGETYSWNSAQIITLFLLAPIVFAVFCFIQHWKQDSAMLPPRILKQRVILAGALSSLSLSACRAIVQYYLAIWFQTVRGATALQSGIYTLPLGVWISSLILLGIGSGSSVSIPFIAAQAMLGLSDLSAGMALMTFPQDLGEADFISIAQAVSLARLTGSLQATAPDLDPQRVIHLGATDLQGKIPAQDVAAVALSYDFAVHSTFYLAVALAGLLVIAAMPFQKTTLVVGRRSSS</sequence>
<evidence type="ECO:0000313" key="7">
    <source>
        <dbReference type="Proteomes" id="UP000248340"/>
    </source>
</evidence>
<dbReference type="AlphaFoldDB" id="A0A319CGQ2"/>
<dbReference type="GeneID" id="37140647"/>
<accession>A0A319CGQ2</accession>
<dbReference type="PANTHER" id="PTHR23501:SF198">
    <property type="entry name" value="AZOLE RESISTANCE PROTEIN 1-RELATED"/>
    <property type="match status" value="1"/>
</dbReference>
<keyword evidence="2 5" id="KW-0812">Transmembrane</keyword>
<gene>
    <name evidence="6" type="ORF">BO82DRAFT_382129</name>
</gene>
<evidence type="ECO:0000256" key="5">
    <source>
        <dbReference type="SAM" id="Phobius"/>
    </source>
</evidence>
<keyword evidence="7" id="KW-1185">Reference proteome</keyword>
<feature type="transmembrane region" description="Helical" evidence="5">
    <location>
        <begin position="301"/>
        <end position="321"/>
    </location>
</feature>
<dbReference type="Gene3D" id="1.20.1250.20">
    <property type="entry name" value="MFS general substrate transporter like domains"/>
    <property type="match status" value="1"/>
</dbReference>
<comment type="subcellular location">
    <subcellularLocation>
        <location evidence="1">Membrane</location>
        <topology evidence="1">Multi-pass membrane protein</topology>
    </subcellularLocation>
</comment>
<dbReference type="Proteomes" id="UP000248340">
    <property type="component" value="Unassembled WGS sequence"/>
</dbReference>
<dbReference type="PANTHER" id="PTHR23501">
    <property type="entry name" value="MAJOR FACILITATOR SUPERFAMILY"/>
    <property type="match status" value="1"/>
</dbReference>
<dbReference type="VEuPathDB" id="FungiDB:BO82DRAFT_382129"/>
<evidence type="ECO:0000313" key="6">
    <source>
        <dbReference type="EMBL" id="PYH83610.1"/>
    </source>
</evidence>
<dbReference type="InterPro" id="IPR036259">
    <property type="entry name" value="MFS_trans_sf"/>
</dbReference>
<evidence type="ECO:0000256" key="4">
    <source>
        <dbReference type="ARBA" id="ARBA00023136"/>
    </source>
</evidence>
<dbReference type="RefSeq" id="XP_025493810.1">
    <property type="nucleotide sequence ID" value="XM_025637905.1"/>
</dbReference>
<dbReference type="EMBL" id="KZ821688">
    <property type="protein sequence ID" value="PYH83610.1"/>
    <property type="molecule type" value="Genomic_DNA"/>
</dbReference>
<feature type="transmembrane region" description="Helical" evidence="5">
    <location>
        <begin position="268"/>
        <end position="289"/>
    </location>
</feature>
<dbReference type="GO" id="GO:0005886">
    <property type="term" value="C:plasma membrane"/>
    <property type="evidence" value="ECO:0007669"/>
    <property type="project" value="TreeGrafter"/>
</dbReference>
<protein>
    <submittedName>
        <fullName evidence="6">MFS general substrate transporter</fullName>
    </submittedName>
</protein>
<proteinExistence type="predicted"/>
<keyword evidence="3 5" id="KW-1133">Transmembrane helix</keyword>
<evidence type="ECO:0000256" key="3">
    <source>
        <dbReference type="ARBA" id="ARBA00022989"/>
    </source>
</evidence>
<feature type="transmembrane region" description="Helical" evidence="5">
    <location>
        <begin position="333"/>
        <end position="354"/>
    </location>
</feature>
<feature type="transmembrane region" description="Helical" evidence="5">
    <location>
        <begin position="112"/>
        <end position="132"/>
    </location>
</feature>
<feature type="transmembrane region" description="Helical" evidence="5">
    <location>
        <begin position="229"/>
        <end position="248"/>
    </location>
</feature>
<dbReference type="OrthoDB" id="1405469at2759"/>
<evidence type="ECO:0000256" key="2">
    <source>
        <dbReference type="ARBA" id="ARBA00022692"/>
    </source>
</evidence>
<feature type="transmembrane region" description="Helical" evidence="5">
    <location>
        <begin position="423"/>
        <end position="440"/>
    </location>
</feature>
<organism evidence="6 7">
    <name type="scientific">Aspergillus uvarum CBS 121591</name>
    <dbReference type="NCBI Taxonomy" id="1448315"/>
    <lineage>
        <taxon>Eukaryota</taxon>
        <taxon>Fungi</taxon>
        <taxon>Dikarya</taxon>
        <taxon>Ascomycota</taxon>
        <taxon>Pezizomycotina</taxon>
        <taxon>Eurotiomycetes</taxon>
        <taxon>Eurotiomycetidae</taxon>
        <taxon>Eurotiales</taxon>
        <taxon>Aspergillaceae</taxon>
        <taxon>Aspergillus</taxon>
        <taxon>Aspergillus subgen. Circumdati</taxon>
    </lineage>
</organism>
<keyword evidence="4 5" id="KW-0472">Membrane</keyword>
<dbReference type="SUPFAM" id="SSF103473">
    <property type="entry name" value="MFS general substrate transporter"/>
    <property type="match status" value="1"/>
</dbReference>
<evidence type="ECO:0000256" key="1">
    <source>
        <dbReference type="ARBA" id="ARBA00004141"/>
    </source>
</evidence>
<name>A0A319CGQ2_9EURO</name>
<dbReference type="GO" id="GO:0022857">
    <property type="term" value="F:transmembrane transporter activity"/>
    <property type="evidence" value="ECO:0007669"/>
    <property type="project" value="TreeGrafter"/>
</dbReference>